<dbReference type="RefSeq" id="WP_188355768.1">
    <property type="nucleotide sequence ID" value="NZ_BMDH01000006.1"/>
</dbReference>
<evidence type="ECO:0000313" key="2">
    <source>
        <dbReference type="Proteomes" id="UP000619536"/>
    </source>
</evidence>
<dbReference type="Proteomes" id="UP000619536">
    <property type="component" value="Unassembled WGS sequence"/>
</dbReference>
<keyword evidence="2" id="KW-1185">Reference proteome</keyword>
<organism evidence="1 2">
    <name type="scientific">Galliscardovia ingluviei</name>
    <dbReference type="NCBI Taxonomy" id="1769422"/>
    <lineage>
        <taxon>Bacteria</taxon>
        <taxon>Bacillati</taxon>
        <taxon>Actinomycetota</taxon>
        <taxon>Actinomycetes</taxon>
        <taxon>Bifidobacteriales</taxon>
        <taxon>Bifidobacteriaceae</taxon>
        <taxon>Galliscardovia</taxon>
    </lineage>
</organism>
<protein>
    <submittedName>
        <fullName evidence="1">Uncharacterized protein</fullName>
    </submittedName>
</protein>
<evidence type="ECO:0000313" key="1">
    <source>
        <dbReference type="EMBL" id="GGI15466.1"/>
    </source>
</evidence>
<sequence length="72" mass="8156">MNPHCGHGLLIVGLVSRLHADFSMIIVPSYLCDDGELRVRELADFRVTVPLVNEADDGFELFFTHNGYFLFD</sequence>
<accession>A0A8J3F0F5</accession>
<name>A0A8J3F0F5_9BIFI</name>
<gene>
    <name evidence="1" type="ORF">GCM10007377_16040</name>
</gene>
<dbReference type="AlphaFoldDB" id="A0A8J3F0F5"/>
<proteinExistence type="predicted"/>
<reference evidence="1" key="2">
    <citation type="submission" date="2020-09" db="EMBL/GenBank/DDBJ databases">
        <authorList>
            <person name="Sun Q."/>
            <person name="Sedlacek I."/>
        </authorList>
    </citation>
    <scope>NUCLEOTIDE SEQUENCE</scope>
    <source>
        <strain evidence="1">CCM 8606</strain>
    </source>
</reference>
<comment type="caution">
    <text evidence="1">The sequence shown here is derived from an EMBL/GenBank/DDBJ whole genome shotgun (WGS) entry which is preliminary data.</text>
</comment>
<reference evidence="1" key="1">
    <citation type="journal article" date="2014" name="Int. J. Syst. Evol. Microbiol.">
        <title>Complete genome sequence of Corynebacterium casei LMG S-19264T (=DSM 44701T), isolated from a smear-ripened cheese.</title>
        <authorList>
            <consortium name="US DOE Joint Genome Institute (JGI-PGF)"/>
            <person name="Walter F."/>
            <person name="Albersmeier A."/>
            <person name="Kalinowski J."/>
            <person name="Ruckert C."/>
        </authorList>
    </citation>
    <scope>NUCLEOTIDE SEQUENCE</scope>
    <source>
        <strain evidence="1">CCM 8606</strain>
    </source>
</reference>
<dbReference type="EMBL" id="BMDH01000006">
    <property type="protein sequence ID" value="GGI15466.1"/>
    <property type="molecule type" value="Genomic_DNA"/>
</dbReference>